<dbReference type="PROSITE" id="PS51366">
    <property type="entry name" value="MI"/>
    <property type="match status" value="1"/>
</dbReference>
<dbReference type="InterPro" id="IPR016024">
    <property type="entry name" value="ARM-type_fold"/>
</dbReference>
<dbReference type="Pfam" id="PF02847">
    <property type="entry name" value="MA3"/>
    <property type="match status" value="1"/>
</dbReference>
<protein>
    <submittedName>
        <fullName evidence="3">MA3 domain protein</fullName>
    </submittedName>
</protein>
<feature type="compositionally biased region" description="Basic and acidic residues" evidence="1">
    <location>
        <begin position="34"/>
        <end position="45"/>
    </location>
</feature>
<feature type="domain" description="MI" evidence="2">
    <location>
        <begin position="68"/>
        <end position="189"/>
    </location>
</feature>
<evidence type="ECO:0000313" key="3">
    <source>
        <dbReference type="EMBL" id="EUC57434.1"/>
    </source>
</evidence>
<feature type="region of interest" description="Disordered" evidence="1">
    <location>
        <begin position="918"/>
        <end position="1001"/>
    </location>
</feature>
<feature type="non-terminal residue" evidence="3">
    <location>
        <position position="1245"/>
    </location>
</feature>
<proteinExistence type="predicted"/>
<feature type="compositionally biased region" description="Polar residues" evidence="1">
    <location>
        <begin position="1068"/>
        <end position="1078"/>
    </location>
</feature>
<reference evidence="4" key="1">
    <citation type="journal article" date="2014" name="Genome Announc.">
        <title>Draft genome sequence of the plant-pathogenic soil fungus Rhizoctonia solani anastomosis group 3 strain Rhs1AP.</title>
        <authorList>
            <person name="Cubeta M.A."/>
            <person name="Thomas E."/>
            <person name="Dean R.A."/>
            <person name="Jabaji S."/>
            <person name="Neate S.M."/>
            <person name="Tavantzis S."/>
            <person name="Toda T."/>
            <person name="Vilgalys R."/>
            <person name="Bharathan N."/>
            <person name="Fedorova-Abrams N."/>
            <person name="Pakala S.B."/>
            <person name="Pakala S.M."/>
            <person name="Zafar N."/>
            <person name="Joardar V."/>
            <person name="Losada L."/>
            <person name="Nierman W.C."/>
        </authorList>
    </citation>
    <scope>NUCLEOTIDE SEQUENCE [LARGE SCALE GENOMIC DNA]</scope>
    <source>
        <strain evidence="4">AG-3</strain>
    </source>
</reference>
<feature type="compositionally biased region" description="Acidic residues" evidence="1">
    <location>
        <begin position="1205"/>
        <end position="1245"/>
    </location>
</feature>
<evidence type="ECO:0000313" key="4">
    <source>
        <dbReference type="Proteomes" id="UP000030108"/>
    </source>
</evidence>
<dbReference type="AlphaFoldDB" id="X8J7B1"/>
<feature type="compositionally biased region" description="Low complexity" evidence="1">
    <location>
        <begin position="967"/>
        <end position="979"/>
    </location>
</feature>
<feature type="region of interest" description="Disordered" evidence="1">
    <location>
        <begin position="1054"/>
        <end position="1078"/>
    </location>
</feature>
<evidence type="ECO:0000256" key="1">
    <source>
        <dbReference type="SAM" id="MobiDB-lite"/>
    </source>
</evidence>
<comment type="caution">
    <text evidence="3">The sequence shown here is derived from an EMBL/GenBank/DDBJ whole genome shotgun (WGS) entry which is preliminary data.</text>
</comment>
<organism evidence="3 4">
    <name type="scientific">Rhizoctonia solani AG-3 Rhs1AP</name>
    <dbReference type="NCBI Taxonomy" id="1086054"/>
    <lineage>
        <taxon>Eukaryota</taxon>
        <taxon>Fungi</taxon>
        <taxon>Dikarya</taxon>
        <taxon>Basidiomycota</taxon>
        <taxon>Agaricomycotina</taxon>
        <taxon>Agaricomycetes</taxon>
        <taxon>Cantharellales</taxon>
        <taxon>Ceratobasidiaceae</taxon>
        <taxon>Rhizoctonia</taxon>
    </lineage>
</organism>
<gene>
    <name evidence="3" type="ORF">RSOL_221940</name>
</gene>
<feature type="compositionally biased region" description="Polar residues" evidence="1">
    <location>
        <begin position="918"/>
        <end position="935"/>
    </location>
</feature>
<dbReference type="Proteomes" id="UP000030108">
    <property type="component" value="Unassembled WGS sequence"/>
</dbReference>
<feature type="region of interest" description="Disordered" evidence="1">
    <location>
        <begin position="26"/>
        <end position="58"/>
    </location>
</feature>
<dbReference type="OrthoDB" id="3291771at2759"/>
<dbReference type="EMBL" id="JATN01000322">
    <property type="protein sequence ID" value="EUC57434.1"/>
    <property type="molecule type" value="Genomic_DNA"/>
</dbReference>
<feature type="compositionally biased region" description="Basic and acidic residues" evidence="1">
    <location>
        <begin position="941"/>
        <end position="952"/>
    </location>
</feature>
<feature type="compositionally biased region" description="Acidic residues" evidence="1">
    <location>
        <begin position="46"/>
        <end position="57"/>
    </location>
</feature>
<dbReference type="SUPFAM" id="SSF48371">
    <property type="entry name" value="ARM repeat"/>
    <property type="match status" value="1"/>
</dbReference>
<feature type="region of interest" description="Disordered" evidence="1">
    <location>
        <begin position="343"/>
        <end position="363"/>
    </location>
</feature>
<dbReference type="Gene3D" id="1.25.40.180">
    <property type="match status" value="2"/>
</dbReference>
<accession>X8J7B1</accession>
<feature type="compositionally biased region" description="Polar residues" evidence="1">
    <location>
        <begin position="980"/>
        <end position="1001"/>
    </location>
</feature>
<sequence length="1245" mass="136664">MTSSRSRASIVGLRISRDFQYGREEEACLQPRIKPAETDTNKAEEEEKDEEKDEGIDEATSVGMAEEGVKNRVNEDVKEYIGLENIDETILSLETIPSEHRYLFVDKFINASLEGGNKVVVLAEKLFSAIRSRSVISPEGFERGIIPTVSMADDLSIDVPKTYEWLARMIHAAGLDRSRVEEMADQISVYGNPRVPPRVAVLRSRFWFGQATTSNQHNQGVGEYIVRMESSSRQDEFSFRLAQWLLDQLHSEEEFKTVTQQFNVLISQAKRDSIEELYPHIGRLIFQKFIRTNTPSAPLCAQLCRSLFMANLKQSSSLCARPVPIHEYLFQCCLSDLSSGDPAQYSRTQQPTGGASGPSATQPETCASIATQENEASRIVEVSSLILELHRYGLVSTIQTYEYMFQLTTLPQLGLSANRLSAVYTLLEGCFSDLDASLWKGELELLHDWVTNLMSDTRADQIHQEGAQQLTNLLNRMLNKERGPDNSEDLGQAFGRLSISVTAQPIADELDTSTVENDGDHPPNLNNIVLNLGEIVCSPLSSSPDEGGDGMGNNYGDYMHEAGSVDPLDNIINSDEADTSPGLNAGVHRPVSKRYGHIIHPFAVVDALQPESRPTRPTVLCARHYSSSSESSFSSAGSTSTPALSASSPISLPNAVAALILNKKQKKNRLAKVVEMQAEQQKKAKETPEKAKRSKEDTVLDWLERESATRGQEDFQLRLTQWLLDQLNSHAEFETVSQQIGLMISQAQEQSIAELYATIGELIFQKMTSTQQEGSALIPLHYSTLSPRVSPIHEHILRLCVEWVPARTPKPSVNTDSSHRSTAGVSAAHPSVTPLDVPMERICEIVLQLHDFQLISTVQVLEYMFRTFEQRKTFVGSKFTSAVAGMRLLLDICFPHPYFGTWKNEVDYLRNWVDKHTNSSAEQSNVTSGSNTRTGGSHFATKAEGHSNKENRSTSSPDSIFRPTAVGNSTSSSGTSSNNRSDFATNSIKDSSSPNDNRSQGQIDKAVEMDAMTENNYGSPPHRVGSLGSPYASTKESELTKLVQNKPISFGKSVGSVQSVTPRGPATSRLSPLTDMPSTINKTPSTGAHSSGSYRTSFAAVAAAGSVKSIPANAAPPEPSQSILSATSALTTAASAVNIMPPKGNVHALLLRRTTTAPGPTNTPDKNTSTSSSTPSGSLAPLGVQQWPYSQTESDGYRVPPNCMDWDDTGCNEPPADQDDDPYPEDYYPDEDDYYPDEDNYGGYY</sequence>
<name>X8J7B1_9AGAM</name>
<evidence type="ECO:0000259" key="2">
    <source>
        <dbReference type="PROSITE" id="PS51366"/>
    </source>
</evidence>
<feature type="region of interest" description="Disordered" evidence="1">
    <location>
        <begin position="628"/>
        <end position="647"/>
    </location>
</feature>
<feature type="compositionally biased region" description="Low complexity" evidence="1">
    <location>
        <begin position="1160"/>
        <end position="1176"/>
    </location>
</feature>
<dbReference type="InterPro" id="IPR003891">
    <property type="entry name" value="Initiation_fac_eIF4g_MI"/>
</dbReference>
<feature type="region of interest" description="Disordered" evidence="1">
    <location>
        <begin position="1155"/>
        <end position="1245"/>
    </location>
</feature>
<feature type="compositionally biased region" description="Polar residues" evidence="1">
    <location>
        <begin position="345"/>
        <end position="363"/>
    </location>
</feature>